<evidence type="ECO:0000256" key="1">
    <source>
        <dbReference type="ARBA" id="ARBA00006817"/>
    </source>
</evidence>
<dbReference type="RefSeq" id="WP_344561161.1">
    <property type="nucleotide sequence ID" value="NZ_BAAATG010000021.1"/>
</dbReference>
<dbReference type="InterPro" id="IPR023393">
    <property type="entry name" value="START-like_dom_sf"/>
</dbReference>
<comment type="caution">
    <text evidence="3">The sequence shown here is derived from an EMBL/GenBank/DDBJ whole genome shotgun (WGS) entry which is preliminary data.</text>
</comment>
<evidence type="ECO:0000259" key="2">
    <source>
        <dbReference type="Pfam" id="PF08327"/>
    </source>
</evidence>
<dbReference type="Gene3D" id="3.30.530.20">
    <property type="match status" value="1"/>
</dbReference>
<feature type="domain" description="Activator of Hsp90 ATPase homologue 1/2-like C-terminal" evidence="2">
    <location>
        <begin position="21"/>
        <end position="146"/>
    </location>
</feature>
<dbReference type="Proteomes" id="UP001596035">
    <property type="component" value="Unassembled WGS sequence"/>
</dbReference>
<proteinExistence type="inferred from homology"/>
<dbReference type="SUPFAM" id="SSF55961">
    <property type="entry name" value="Bet v1-like"/>
    <property type="match status" value="1"/>
</dbReference>
<protein>
    <submittedName>
        <fullName evidence="3">SRPBCC domain-containing protein</fullName>
    </submittedName>
</protein>
<reference evidence="4" key="1">
    <citation type="journal article" date="2019" name="Int. J. Syst. Evol. Microbiol.">
        <title>The Global Catalogue of Microorganisms (GCM) 10K type strain sequencing project: providing services to taxonomists for standard genome sequencing and annotation.</title>
        <authorList>
            <consortium name="The Broad Institute Genomics Platform"/>
            <consortium name="The Broad Institute Genome Sequencing Center for Infectious Disease"/>
            <person name="Wu L."/>
            <person name="Ma J."/>
        </authorList>
    </citation>
    <scope>NUCLEOTIDE SEQUENCE [LARGE SCALE GENOMIC DNA]</scope>
    <source>
        <strain evidence="4">CGMCC 4.7131</strain>
    </source>
</reference>
<comment type="similarity">
    <text evidence="1">Belongs to the AHA1 family.</text>
</comment>
<dbReference type="InterPro" id="IPR013538">
    <property type="entry name" value="ASHA1/2-like_C"/>
</dbReference>
<dbReference type="Pfam" id="PF08327">
    <property type="entry name" value="AHSA1"/>
    <property type="match status" value="1"/>
</dbReference>
<sequence>MSVPSTAGSDLGEVTLTRVFDAPRERVFRAFVEPGQLSRFWSPAGTSLPVEKITIEARPGGAFETVMVADEDGAEYPMSATYLEVAEPEKLSFTVNGAGLTSTLTFADVDGRTELTVHQTDVPAMLRTPEAVAGLHSSFDQLVVHLARTA</sequence>
<evidence type="ECO:0000313" key="4">
    <source>
        <dbReference type="Proteomes" id="UP001596035"/>
    </source>
</evidence>
<name>A0ABW0DK81_9ACTN</name>
<gene>
    <name evidence="3" type="ORF">ACFPWV_04645</name>
</gene>
<accession>A0ABW0DK81</accession>
<keyword evidence="4" id="KW-1185">Reference proteome</keyword>
<dbReference type="EMBL" id="JBHSKN010000004">
    <property type="protein sequence ID" value="MFC5239206.1"/>
    <property type="molecule type" value="Genomic_DNA"/>
</dbReference>
<organism evidence="3 4">
    <name type="scientific">Streptomyces atrovirens</name>
    <dbReference type="NCBI Taxonomy" id="285556"/>
    <lineage>
        <taxon>Bacteria</taxon>
        <taxon>Bacillati</taxon>
        <taxon>Actinomycetota</taxon>
        <taxon>Actinomycetes</taxon>
        <taxon>Kitasatosporales</taxon>
        <taxon>Streptomycetaceae</taxon>
        <taxon>Streptomyces</taxon>
    </lineage>
</organism>
<evidence type="ECO:0000313" key="3">
    <source>
        <dbReference type="EMBL" id="MFC5239206.1"/>
    </source>
</evidence>